<dbReference type="AlphaFoldDB" id="A0A9E7K8J6"/>
<evidence type="ECO:0000313" key="1">
    <source>
        <dbReference type="EMBL" id="URE08167.1"/>
    </source>
</evidence>
<name>A0A9E7K8J6_9LILI</name>
<sequence>MAASIRRKSRDTCIIPVADSSTNPKNIPDSVDNMYKVPGLQPETGAKIVKDEKATDLSSASVDDDAVSKDVVAKPEESILEFSTSIVADLALIITDEKATNLPLPLSVSADHVTKLEVCARKLPRGFGVNPIQLERIHAFPAEDEAAVAVTSCHQRLYQLSSVGMGILVAVE</sequence>
<gene>
    <name evidence="1" type="ORF">MUK42_19162</name>
</gene>
<accession>A0A9E7K8J6</accession>
<organism evidence="1 2">
    <name type="scientific">Musa troglodytarum</name>
    <name type="common">fe'i banana</name>
    <dbReference type="NCBI Taxonomy" id="320322"/>
    <lineage>
        <taxon>Eukaryota</taxon>
        <taxon>Viridiplantae</taxon>
        <taxon>Streptophyta</taxon>
        <taxon>Embryophyta</taxon>
        <taxon>Tracheophyta</taxon>
        <taxon>Spermatophyta</taxon>
        <taxon>Magnoliopsida</taxon>
        <taxon>Liliopsida</taxon>
        <taxon>Zingiberales</taxon>
        <taxon>Musaceae</taxon>
        <taxon>Musa</taxon>
    </lineage>
</organism>
<evidence type="ECO:0000313" key="2">
    <source>
        <dbReference type="Proteomes" id="UP001055439"/>
    </source>
</evidence>
<keyword evidence="2" id="KW-1185">Reference proteome</keyword>
<reference evidence="1" key="1">
    <citation type="submission" date="2022-05" db="EMBL/GenBank/DDBJ databases">
        <title>The Musa troglodytarum L. genome provides insights into the mechanism of non-climacteric behaviour and enrichment of carotenoids.</title>
        <authorList>
            <person name="Wang J."/>
        </authorList>
    </citation>
    <scope>NUCLEOTIDE SEQUENCE</scope>
    <source>
        <tissue evidence="1">Leaf</tissue>
    </source>
</reference>
<protein>
    <submittedName>
        <fullName evidence="1">Uncharacterized protein</fullName>
    </submittedName>
</protein>
<proteinExistence type="predicted"/>
<dbReference type="EMBL" id="CP097507">
    <property type="protein sequence ID" value="URE08167.1"/>
    <property type="molecule type" value="Genomic_DNA"/>
</dbReference>
<dbReference type="Proteomes" id="UP001055439">
    <property type="component" value="Chromosome 5"/>
</dbReference>